<sequence length="70" mass="7991">MTGGSSWTSLSWPTPHRDILLRIASHAHQPKRAARQIGQAIGTEYPVSSEKRLRFMLWSLSWARANFNLD</sequence>
<organism evidence="1 2">
    <name type="scientific">Bradyrhizobium shewense</name>
    <dbReference type="NCBI Taxonomy" id="1761772"/>
    <lineage>
        <taxon>Bacteria</taxon>
        <taxon>Pseudomonadati</taxon>
        <taxon>Pseudomonadota</taxon>
        <taxon>Alphaproteobacteria</taxon>
        <taxon>Hyphomicrobiales</taxon>
        <taxon>Nitrobacteraceae</taxon>
        <taxon>Bradyrhizobium</taxon>
    </lineage>
</organism>
<evidence type="ECO:0000313" key="1">
    <source>
        <dbReference type="EMBL" id="SCB55762.1"/>
    </source>
</evidence>
<dbReference type="EMBL" id="FMAI01000053">
    <property type="protein sequence ID" value="SCB55762.1"/>
    <property type="molecule type" value="Genomic_DNA"/>
</dbReference>
<protein>
    <submittedName>
        <fullName evidence="1">Uncharacterized protein</fullName>
    </submittedName>
</protein>
<gene>
    <name evidence="1" type="ORF">GA0061098_10535</name>
</gene>
<evidence type="ECO:0000313" key="2">
    <source>
        <dbReference type="Proteomes" id="UP000199184"/>
    </source>
</evidence>
<dbReference type="Proteomes" id="UP000199184">
    <property type="component" value="Unassembled WGS sequence"/>
</dbReference>
<proteinExistence type="predicted"/>
<dbReference type="AlphaFoldDB" id="A0A1C3XU41"/>
<keyword evidence="2" id="KW-1185">Reference proteome</keyword>
<reference evidence="2" key="1">
    <citation type="submission" date="2016-08" db="EMBL/GenBank/DDBJ databases">
        <authorList>
            <person name="Varghese N."/>
            <person name="Submissions Spin"/>
        </authorList>
    </citation>
    <scope>NUCLEOTIDE SEQUENCE [LARGE SCALE GENOMIC DNA]</scope>
    <source>
        <strain evidence="2">ERR11</strain>
    </source>
</reference>
<accession>A0A1C3XU41</accession>
<name>A0A1C3XU41_9BRAD</name>